<dbReference type="RefSeq" id="XP_019480065.1">
    <property type="nucleotide sequence ID" value="XM_019624520.1"/>
</dbReference>
<dbReference type="KEGG" id="hai:109371797"/>
<organism evidence="2 3">
    <name type="scientific">Hipposideros armiger</name>
    <name type="common">Great Himalayan leaf-nosed bat</name>
    <dbReference type="NCBI Taxonomy" id="186990"/>
    <lineage>
        <taxon>Eukaryota</taxon>
        <taxon>Metazoa</taxon>
        <taxon>Chordata</taxon>
        <taxon>Craniata</taxon>
        <taxon>Vertebrata</taxon>
        <taxon>Euteleostomi</taxon>
        <taxon>Mammalia</taxon>
        <taxon>Eutheria</taxon>
        <taxon>Laurasiatheria</taxon>
        <taxon>Chiroptera</taxon>
        <taxon>Yinpterochiroptera</taxon>
        <taxon>Rhinolophoidea</taxon>
        <taxon>Hipposideridae</taxon>
        <taxon>Hipposideros</taxon>
    </lineage>
</organism>
<dbReference type="Pfam" id="PF15695">
    <property type="entry name" value="HERV-K_REC"/>
    <property type="match status" value="1"/>
</dbReference>
<protein>
    <submittedName>
        <fullName evidence="3">Uncharacterized protein LOC109371797</fullName>
    </submittedName>
</protein>
<feature type="domain" description="Rec21/ENK19" evidence="1">
    <location>
        <begin position="149"/>
        <end position="196"/>
    </location>
</feature>
<reference evidence="3" key="1">
    <citation type="submission" date="2025-08" db="UniProtKB">
        <authorList>
            <consortium name="RefSeq"/>
        </authorList>
    </citation>
    <scope>IDENTIFICATION</scope>
    <source>
        <tissue evidence="3">Muscle</tissue>
    </source>
</reference>
<dbReference type="GeneID" id="109371797"/>
<proteinExistence type="predicted"/>
<keyword evidence="2" id="KW-1185">Reference proteome</keyword>
<accession>A0A8B7PUF6</accession>
<evidence type="ECO:0000313" key="2">
    <source>
        <dbReference type="Proteomes" id="UP000694851"/>
    </source>
</evidence>
<evidence type="ECO:0000259" key="1">
    <source>
        <dbReference type="Pfam" id="PF15695"/>
    </source>
</evidence>
<dbReference type="InterPro" id="IPR059105">
    <property type="entry name" value="Rec21/ENK19"/>
</dbReference>
<name>A0A8B7PUF6_HIPAR</name>
<dbReference type="AlphaFoldDB" id="A0A8B7PUF6"/>
<sequence length="203" mass="22742">MTESFPALVKEIDMQVQEVRGVPDGPSPGHDIWRSTVELKEGKVDYESSPWISWRRPQDGLALYLVLKNVLCGYPASVLNLIMSDTPKKRKSIWLKIARYDWPPNWPVVEDTRPSAPLIIEMSNLSFQSAHTKPTAPLAFCAVTPRARSVPLPTWDQLKKLAQVAEHRLSEEKIPKTEANMLLSMMAVLAISSDVDNKPSDGP</sequence>
<gene>
    <name evidence="3" type="primary">LOC109371797</name>
</gene>
<dbReference type="Proteomes" id="UP000694851">
    <property type="component" value="Unplaced"/>
</dbReference>
<evidence type="ECO:0000313" key="3">
    <source>
        <dbReference type="RefSeq" id="XP_019480065.1"/>
    </source>
</evidence>